<dbReference type="PIR" id="E71034">
    <property type="entry name" value="E71034"/>
</dbReference>
<dbReference type="Proteomes" id="UP000000752">
    <property type="component" value="Chromosome"/>
</dbReference>
<keyword evidence="3" id="KW-1185">Reference proteome</keyword>
<evidence type="ECO:0000256" key="1">
    <source>
        <dbReference type="SAM" id="Phobius"/>
    </source>
</evidence>
<name>O59283_PYRHO</name>
<protein>
    <submittedName>
        <fullName evidence="2">Uncharacterized protein</fullName>
    </submittedName>
</protein>
<proteinExistence type="predicted"/>
<keyword evidence="1" id="KW-0812">Transmembrane</keyword>
<dbReference type="EMBL" id="BA000001">
    <property type="protein sequence ID" value="BAA30677.1"/>
    <property type="molecule type" value="Genomic_DNA"/>
</dbReference>
<sequence length="114" mass="13712">MLHLFHDLSFVFLHIYLYPSLDNFSSSRCYYPSRFPCRYLSEHYGPTDTYSLLAPTLDVSVGLRSGKHLSKYMGYVLFRYSWAVIFDYHLIVLFSKFLYFNPNRWKDSRFFTCI</sequence>
<feature type="transmembrane region" description="Helical" evidence="1">
    <location>
        <begin position="80"/>
        <end position="99"/>
    </location>
</feature>
<evidence type="ECO:0000313" key="2">
    <source>
        <dbReference type="EMBL" id="BAA30677.1"/>
    </source>
</evidence>
<dbReference type="EnsemblBacteria" id="BAA30677">
    <property type="protein sequence ID" value="BAA30677"/>
    <property type="gene ID" value="BAA30677"/>
</dbReference>
<organism evidence="2 3">
    <name type="scientific">Pyrococcus horikoshii (strain ATCC 700860 / DSM 12428 / JCM 9974 / NBRC 100139 / OT-3)</name>
    <dbReference type="NCBI Taxonomy" id="70601"/>
    <lineage>
        <taxon>Archaea</taxon>
        <taxon>Methanobacteriati</taxon>
        <taxon>Methanobacteriota</taxon>
        <taxon>Thermococci</taxon>
        <taxon>Thermococcales</taxon>
        <taxon>Thermococcaceae</taxon>
        <taxon>Pyrococcus</taxon>
    </lineage>
</organism>
<dbReference type="AlphaFoldDB" id="O59283"/>
<evidence type="ECO:0000313" key="3">
    <source>
        <dbReference type="Proteomes" id="UP000000752"/>
    </source>
</evidence>
<accession>O59283</accession>
<keyword evidence="1" id="KW-0472">Membrane</keyword>
<reference evidence="2 3" key="1">
    <citation type="journal article" date="1998" name="DNA Res.">
        <title>Complete sequence and gene organization of the genome of a hyper-thermophilic archaebacterium, Pyrococcus horikoshii OT3.</title>
        <authorList>
            <person name="Kawarabayasi Y."/>
            <person name="Sawada M."/>
            <person name="Horikawa H."/>
            <person name="Haikawa Y."/>
            <person name="Hino Y."/>
            <person name="Yamamoto S."/>
            <person name="Sekine M."/>
            <person name="Baba S."/>
            <person name="Kosugi H."/>
            <person name="Hosoyama A."/>
            <person name="Nagai Y."/>
            <person name="Sakai M."/>
            <person name="Ogura K."/>
            <person name="Otuka R."/>
            <person name="Nakazawa H."/>
            <person name="Takamiya M."/>
            <person name="Ohfuku Y."/>
            <person name="Funahashi T."/>
            <person name="Tanaka T."/>
            <person name="Kudoh Y."/>
            <person name="Yamazaki J."/>
            <person name="Kushida N."/>
            <person name="Oguchi A."/>
            <person name="Aoki K."/>
            <person name="Nakamura Y."/>
            <person name="Robb T.F."/>
            <person name="Horikoshi K."/>
            <person name="Masuchi Y."/>
            <person name="Shizuya H."/>
            <person name="Kikuchi H."/>
        </authorList>
    </citation>
    <scope>NUCLEOTIDE SEQUENCE [LARGE SCALE GENOMIC DNA]</scope>
    <source>
        <strain evidence="3">ATCC 700860 / DSM 12428 / JCM 9974 / NBRC 100139 / OT-3</strain>
    </source>
</reference>
<dbReference type="KEGG" id="pho:PH1565"/>
<gene>
    <name evidence="2" type="ordered locus">PH1565</name>
</gene>
<keyword evidence="1" id="KW-1133">Transmembrane helix</keyword>